<evidence type="ECO:0000256" key="1">
    <source>
        <dbReference type="SAM" id="MobiDB-lite"/>
    </source>
</evidence>
<gene>
    <name evidence="2" type="ORF">FCL42_15530</name>
</gene>
<dbReference type="EMBL" id="SWCJ01000013">
    <property type="protein sequence ID" value="TKB53082.1"/>
    <property type="molecule type" value="Genomic_DNA"/>
</dbReference>
<protein>
    <submittedName>
        <fullName evidence="2">Uncharacterized protein</fullName>
    </submittedName>
</protein>
<dbReference type="Proteomes" id="UP000305675">
    <property type="component" value="Unassembled WGS sequence"/>
</dbReference>
<proteinExistence type="predicted"/>
<dbReference type="AlphaFoldDB" id="A0A4U1BL41"/>
<keyword evidence="3" id="KW-1185">Reference proteome</keyword>
<organism evidence="2 3">
    <name type="scientific">Ferrimonas aestuarii</name>
    <dbReference type="NCBI Taxonomy" id="2569539"/>
    <lineage>
        <taxon>Bacteria</taxon>
        <taxon>Pseudomonadati</taxon>
        <taxon>Pseudomonadota</taxon>
        <taxon>Gammaproteobacteria</taxon>
        <taxon>Alteromonadales</taxon>
        <taxon>Ferrimonadaceae</taxon>
        <taxon>Ferrimonas</taxon>
    </lineage>
</organism>
<comment type="caution">
    <text evidence="2">The sequence shown here is derived from an EMBL/GenBank/DDBJ whole genome shotgun (WGS) entry which is preliminary data.</text>
</comment>
<evidence type="ECO:0000313" key="2">
    <source>
        <dbReference type="EMBL" id="TKB53082.1"/>
    </source>
</evidence>
<feature type="region of interest" description="Disordered" evidence="1">
    <location>
        <begin position="147"/>
        <end position="166"/>
    </location>
</feature>
<accession>A0A4U1BL41</accession>
<evidence type="ECO:0000313" key="3">
    <source>
        <dbReference type="Proteomes" id="UP000305675"/>
    </source>
</evidence>
<reference evidence="2 3" key="1">
    <citation type="submission" date="2019-04" db="EMBL/GenBank/DDBJ databases">
        <authorList>
            <person name="Hwang J.C."/>
        </authorList>
    </citation>
    <scope>NUCLEOTIDE SEQUENCE [LARGE SCALE GENOMIC DNA]</scope>
    <source>
        <strain evidence="2 3">IMCC35002</strain>
    </source>
</reference>
<dbReference type="RefSeq" id="WP_136864334.1">
    <property type="nucleotide sequence ID" value="NZ_SWCJ01000013.1"/>
</dbReference>
<name>A0A4U1BL41_9GAMM</name>
<feature type="compositionally biased region" description="Polar residues" evidence="1">
    <location>
        <begin position="150"/>
        <end position="159"/>
    </location>
</feature>
<feature type="region of interest" description="Disordered" evidence="1">
    <location>
        <begin position="1"/>
        <end position="22"/>
    </location>
</feature>
<sequence>MDMPVSDQERQRNVSKRRKESGLVTKKLHLSGLSLAEIEAVAESCGYDKPESLSNEEISMLIEYCITATLKALRPGYAASVPDSQDKQLARKVKRVVHHRKRQDDTPVEIATFIAESGYPVPDSLDLASYIRRQRTTDVLLGIIDGNPEQKVSSTSPSAEGSYDFD</sequence>
<dbReference type="OrthoDB" id="5886944at2"/>